<protein>
    <submittedName>
        <fullName evidence="1">Uncharacterized protein</fullName>
    </submittedName>
</protein>
<dbReference type="Proteomes" id="UP000487117">
    <property type="component" value="Unassembled WGS sequence"/>
</dbReference>
<gene>
    <name evidence="1" type="ORF">GAK31_02465</name>
</gene>
<proteinExistence type="predicted"/>
<dbReference type="EMBL" id="WNDS01000003">
    <property type="protein sequence ID" value="KAF1014978.1"/>
    <property type="molecule type" value="Genomic_DNA"/>
</dbReference>
<reference evidence="2" key="1">
    <citation type="journal article" date="2020" name="MBio">
        <title>Horizontal gene transfer to a defensive symbiont with a reduced genome amongst a multipartite beetle microbiome.</title>
        <authorList>
            <person name="Waterworth S.C."/>
            <person name="Florez L.V."/>
            <person name="Rees E.R."/>
            <person name="Hertweck C."/>
            <person name="Kaltenpoth M."/>
            <person name="Kwan J.C."/>
        </authorList>
    </citation>
    <scope>NUCLEOTIDE SEQUENCE [LARGE SCALE GENOMIC DNA]</scope>
</reference>
<name>A0A7V8FGB9_STEMA</name>
<sequence>MPTARMTPMSDTGVFRIVDLHYQPDADGSPLKALRVQAECAACGAACSWQEEDIEHLPGGTVLACPSCGVRQAISNARLSTCPERIRQPGR</sequence>
<organism evidence="1 2">
    <name type="scientific">Stenotrophomonas maltophilia</name>
    <name type="common">Pseudomonas maltophilia</name>
    <name type="synonym">Xanthomonas maltophilia</name>
    <dbReference type="NCBI Taxonomy" id="40324"/>
    <lineage>
        <taxon>Bacteria</taxon>
        <taxon>Pseudomonadati</taxon>
        <taxon>Pseudomonadota</taxon>
        <taxon>Gammaproteobacteria</taxon>
        <taxon>Lysobacterales</taxon>
        <taxon>Lysobacteraceae</taxon>
        <taxon>Stenotrophomonas</taxon>
        <taxon>Stenotrophomonas maltophilia group</taxon>
    </lineage>
</organism>
<comment type="caution">
    <text evidence="1">The sequence shown here is derived from an EMBL/GenBank/DDBJ whole genome shotgun (WGS) entry which is preliminary data.</text>
</comment>
<evidence type="ECO:0000313" key="2">
    <source>
        <dbReference type="Proteomes" id="UP000487117"/>
    </source>
</evidence>
<dbReference type="AlphaFoldDB" id="A0A7V8FGB9"/>
<accession>A0A7V8FGB9</accession>
<evidence type="ECO:0000313" key="1">
    <source>
        <dbReference type="EMBL" id="KAF1014978.1"/>
    </source>
</evidence>